<evidence type="ECO:0000313" key="3">
    <source>
        <dbReference type="Proteomes" id="UP001186944"/>
    </source>
</evidence>
<dbReference type="Gene3D" id="3.10.100.10">
    <property type="entry name" value="Mannose-Binding Protein A, subunit A"/>
    <property type="match status" value="1"/>
</dbReference>
<comment type="caution">
    <text evidence="2">The sequence shown here is derived from an EMBL/GenBank/DDBJ whole genome shotgun (WGS) entry which is preliminary data.</text>
</comment>
<gene>
    <name evidence="2" type="ORF">FSP39_006940</name>
</gene>
<dbReference type="InterPro" id="IPR001304">
    <property type="entry name" value="C-type_lectin-like"/>
</dbReference>
<dbReference type="SUPFAM" id="SSF56436">
    <property type="entry name" value="C-type lectin-like"/>
    <property type="match status" value="1"/>
</dbReference>
<evidence type="ECO:0000259" key="1">
    <source>
        <dbReference type="PROSITE" id="PS50041"/>
    </source>
</evidence>
<feature type="domain" description="C-type lectin" evidence="1">
    <location>
        <begin position="19"/>
        <end position="81"/>
    </location>
</feature>
<organism evidence="2 3">
    <name type="scientific">Pinctada imbricata</name>
    <name type="common">Atlantic pearl-oyster</name>
    <name type="synonym">Pinctada martensii</name>
    <dbReference type="NCBI Taxonomy" id="66713"/>
    <lineage>
        <taxon>Eukaryota</taxon>
        <taxon>Metazoa</taxon>
        <taxon>Spiralia</taxon>
        <taxon>Lophotrochozoa</taxon>
        <taxon>Mollusca</taxon>
        <taxon>Bivalvia</taxon>
        <taxon>Autobranchia</taxon>
        <taxon>Pteriomorphia</taxon>
        <taxon>Pterioida</taxon>
        <taxon>Pterioidea</taxon>
        <taxon>Pteriidae</taxon>
        <taxon>Pinctada</taxon>
    </lineage>
</organism>
<dbReference type="InterPro" id="IPR016186">
    <property type="entry name" value="C-type_lectin-like/link_sf"/>
</dbReference>
<reference evidence="2" key="1">
    <citation type="submission" date="2019-08" db="EMBL/GenBank/DDBJ databases">
        <title>The improved chromosome-level genome for the pearl oyster Pinctada fucata martensii using PacBio sequencing and Hi-C.</title>
        <authorList>
            <person name="Zheng Z."/>
        </authorList>
    </citation>
    <scope>NUCLEOTIDE SEQUENCE</scope>
    <source>
        <strain evidence="2">ZZ-2019</strain>
        <tissue evidence="2">Adductor muscle</tissue>
    </source>
</reference>
<dbReference type="InterPro" id="IPR016187">
    <property type="entry name" value="CTDL_fold"/>
</dbReference>
<dbReference type="Pfam" id="PF00059">
    <property type="entry name" value="Lectin_C"/>
    <property type="match status" value="1"/>
</dbReference>
<sequence length="98" mass="11018">MPYVYPSLIHRNDLLEDGFWIGVNDIQDEGQYVDVNGNALVYDNWDTAGGEPDDGTPGVSHDCTAMFPSRDFRWRTNRCDRSDGRQGLCSITIPLPNP</sequence>
<accession>A0AA88Y2N3</accession>
<keyword evidence="3" id="KW-1185">Reference proteome</keyword>
<dbReference type="AlphaFoldDB" id="A0AA88Y2N3"/>
<dbReference type="PROSITE" id="PS50041">
    <property type="entry name" value="C_TYPE_LECTIN_2"/>
    <property type="match status" value="1"/>
</dbReference>
<dbReference type="Proteomes" id="UP001186944">
    <property type="component" value="Unassembled WGS sequence"/>
</dbReference>
<protein>
    <recommendedName>
        <fullName evidence="1">C-type lectin domain-containing protein</fullName>
    </recommendedName>
</protein>
<evidence type="ECO:0000313" key="2">
    <source>
        <dbReference type="EMBL" id="KAK3092759.1"/>
    </source>
</evidence>
<name>A0AA88Y2N3_PINIB</name>
<dbReference type="EMBL" id="VSWD01000009">
    <property type="protein sequence ID" value="KAK3092759.1"/>
    <property type="molecule type" value="Genomic_DNA"/>
</dbReference>
<proteinExistence type="predicted"/>